<dbReference type="InterPro" id="IPR051502">
    <property type="entry name" value="RLP_Defense_Trigger"/>
</dbReference>
<dbReference type="Pfam" id="PF08263">
    <property type="entry name" value="LRRNT_2"/>
    <property type="match status" value="1"/>
</dbReference>
<keyword evidence="9" id="KW-0472">Membrane</keyword>
<evidence type="ECO:0000256" key="5">
    <source>
        <dbReference type="ARBA" id="ARBA00022692"/>
    </source>
</evidence>
<dbReference type="FunFam" id="3.80.10.10:FF:000095">
    <property type="entry name" value="LRR receptor-like serine/threonine-protein kinase GSO1"/>
    <property type="match status" value="1"/>
</dbReference>
<reference evidence="14" key="1">
    <citation type="submission" date="2022-02" db="EMBL/GenBank/DDBJ databases">
        <authorList>
            <person name="Henning P.M."/>
            <person name="McCubbin A.G."/>
            <person name="Shore J.S."/>
        </authorList>
    </citation>
    <scope>NUCLEOTIDE SEQUENCE</scope>
    <source>
        <strain evidence="14">F60SS</strain>
        <tissue evidence="14">Leaves</tissue>
    </source>
</reference>
<keyword evidence="10" id="KW-0675">Receptor</keyword>
<dbReference type="Gene3D" id="3.80.10.10">
    <property type="entry name" value="Ribonuclease Inhibitor"/>
    <property type="match status" value="2"/>
</dbReference>
<gene>
    <name evidence="14" type="ORF">Tsubulata_045472</name>
</gene>
<proteinExistence type="inferred from homology"/>
<comment type="subcellular location">
    <subcellularLocation>
        <location evidence="1">Cell membrane</location>
        <topology evidence="1">Single-pass type I membrane protein</topology>
    </subcellularLocation>
</comment>
<keyword evidence="5" id="KW-0812">Transmembrane</keyword>
<evidence type="ECO:0000256" key="8">
    <source>
        <dbReference type="ARBA" id="ARBA00022989"/>
    </source>
</evidence>
<dbReference type="InterPro" id="IPR013210">
    <property type="entry name" value="LRR_N_plant-typ"/>
</dbReference>
<keyword evidence="4" id="KW-0433">Leucine-rich repeat</keyword>
<keyword evidence="11" id="KW-0325">Glycoprotein</keyword>
<dbReference type="AlphaFoldDB" id="A0A9Q0J4D5"/>
<keyword evidence="3" id="KW-1003">Cell membrane</keyword>
<evidence type="ECO:0000313" key="15">
    <source>
        <dbReference type="Proteomes" id="UP001141552"/>
    </source>
</evidence>
<dbReference type="GO" id="GO:0005886">
    <property type="term" value="C:plasma membrane"/>
    <property type="evidence" value="ECO:0007669"/>
    <property type="project" value="UniProtKB-SubCell"/>
</dbReference>
<sequence length="783" mass="88043">MMRPVREWIVLILLFVLSYCCYGCLKEERDALLQIKAWINPLNKSQHPQSSNKFFSSWVDNEKDDGCCKWRRVECNSTTKRSLDLGSNQIVCCLQEFYNLTNLEELFLDGFYLPRSVLLSIGASSSLKILSLNQCNLSGTLPDLYLSGNELVGVLPPCLRNLSSLLVMDLSSNQFTGNIASSPLVGLISLQYLSCSSNQFRVPTLFASFYNQSDLKLISCDNSELILEPNLQTSTPVLQLNFFSMSNCTSETRKAEYPYFLYFQYDLRILDLSDYNFGGQFPSWLLQNNTRVKRLYLKNNALVGPLQLHYLVSNLSTIDISSNYMDGQTLKTICSFFPSLVNLIIADNHLTGGIPPCFANMSYLRYLDIANNRLSSGFLDFLPLLHSSLWFLKLSNNNFEGQISPTFFNQTRLLEFLDLSENNLSGSIPSCTNLSRISHVHLYQNQFSGPLTYAFFNSTNLVTLDLRENQITGTVPNWISSLSKLSVLLLKDNNFHGDLPVELCLLRQLSILDLSQNMFSGRRPSCLSNINFMAFWIKKEAVSGKLSLDSGEDSSLLSIDRKKLAQQGINLIQRTLWPGISVEEVIEFTTKKFYYTYKNSILSYMSGVVLSCNRFTGEIPPELGNLRGLRALNLSHNNLTGAIPPSFSNLKQIESLDLSHNGLGGGIPQQLTELYSLSVFSVAYNNLSGKTPEMKGQFAIFDQTSYEGIPLLCGPPLGNNCMEKSQLPSGLDDSSGNQEGDGFMDIGAFCISFELSYTTVVVTIATVLCINPYWRRLWFYFIE</sequence>
<protein>
    <recommendedName>
        <fullName evidence="13">Leucine-rich repeat-containing N-terminal plant-type domain-containing protein</fullName>
    </recommendedName>
</protein>
<evidence type="ECO:0000256" key="12">
    <source>
        <dbReference type="SAM" id="SignalP"/>
    </source>
</evidence>
<dbReference type="Pfam" id="PF00560">
    <property type="entry name" value="LRR_1"/>
    <property type="match status" value="4"/>
</dbReference>
<feature type="domain" description="Leucine-rich repeat-containing N-terminal plant-type" evidence="13">
    <location>
        <begin position="26"/>
        <end position="76"/>
    </location>
</feature>
<keyword evidence="8" id="KW-1133">Transmembrane helix</keyword>
<dbReference type="InterPro" id="IPR032675">
    <property type="entry name" value="LRR_dom_sf"/>
</dbReference>
<name>A0A9Q0J4D5_9ROSI</name>
<dbReference type="FunFam" id="3.80.10.10:FF:000111">
    <property type="entry name" value="LRR receptor-like serine/threonine-protein kinase ERECTA"/>
    <property type="match status" value="1"/>
</dbReference>
<dbReference type="PRINTS" id="PR00019">
    <property type="entry name" value="LEURICHRPT"/>
</dbReference>
<dbReference type="InterPro" id="IPR001611">
    <property type="entry name" value="Leu-rich_rpt"/>
</dbReference>
<evidence type="ECO:0000256" key="10">
    <source>
        <dbReference type="ARBA" id="ARBA00023170"/>
    </source>
</evidence>
<dbReference type="EMBL" id="JAKUCV010005957">
    <property type="protein sequence ID" value="KAJ4829201.1"/>
    <property type="molecule type" value="Genomic_DNA"/>
</dbReference>
<evidence type="ECO:0000259" key="13">
    <source>
        <dbReference type="Pfam" id="PF08263"/>
    </source>
</evidence>
<evidence type="ECO:0000313" key="14">
    <source>
        <dbReference type="EMBL" id="KAJ4829201.1"/>
    </source>
</evidence>
<feature type="chain" id="PRO_5040284415" description="Leucine-rich repeat-containing N-terminal plant-type domain-containing protein" evidence="12">
    <location>
        <begin position="24"/>
        <end position="783"/>
    </location>
</feature>
<dbReference type="OrthoDB" id="827707at2759"/>
<accession>A0A9Q0J4D5</accession>
<evidence type="ECO:0000256" key="2">
    <source>
        <dbReference type="ARBA" id="ARBA00009592"/>
    </source>
</evidence>
<dbReference type="Proteomes" id="UP001141552">
    <property type="component" value="Unassembled WGS sequence"/>
</dbReference>
<reference evidence="14" key="2">
    <citation type="journal article" date="2023" name="Plants (Basel)">
        <title>Annotation of the Turnera subulata (Passifloraceae) Draft Genome Reveals the S-Locus Evolved after the Divergence of Turneroideae from Passifloroideae in a Stepwise Manner.</title>
        <authorList>
            <person name="Henning P.M."/>
            <person name="Roalson E.H."/>
            <person name="Mir W."/>
            <person name="McCubbin A.G."/>
            <person name="Shore J.S."/>
        </authorList>
    </citation>
    <scope>NUCLEOTIDE SEQUENCE</scope>
    <source>
        <strain evidence="14">F60SS</strain>
    </source>
</reference>
<dbReference type="PANTHER" id="PTHR48062:SF21">
    <property type="entry name" value="RECEPTOR-LIKE PROTEIN 12"/>
    <property type="match status" value="1"/>
</dbReference>
<evidence type="ECO:0000256" key="6">
    <source>
        <dbReference type="ARBA" id="ARBA00022729"/>
    </source>
</evidence>
<evidence type="ECO:0000256" key="7">
    <source>
        <dbReference type="ARBA" id="ARBA00022737"/>
    </source>
</evidence>
<dbReference type="PROSITE" id="PS51450">
    <property type="entry name" value="LRR"/>
    <property type="match status" value="1"/>
</dbReference>
<feature type="non-terminal residue" evidence="14">
    <location>
        <position position="1"/>
    </location>
</feature>
<dbReference type="Pfam" id="PF13855">
    <property type="entry name" value="LRR_8"/>
    <property type="match status" value="2"/>
</dbReference>
<comment type="similarity">
    <text evidence="2">Belongs to the RLP family.</text>
</comment>
<organism evidence="14 15">
    <name type="scientific">Turnera subulata</name>
    <dbReference type="NCBI Taxonomy" id="218843"/>
    <lineage>
        <taxon>Eukaryota</taxon>
        <taxon>Viridiplantae</taxon>
        <taxon>Streptophyta</taxon>
        <taxon>Embryophyta</taxon>
        <taxon>Tracheophyta</taxon>
        <taxon>Spermatophyta</taxon>
        <taxon>Magnoliopsida</taxon>
        <taxon>eudicotyledons</taxon>
        <taxon>Gunneridae</taxon>
        <taxon>Pentapetalae</taxon>
        <taxon>rosids</taxon>
        <taxon>fabids</taxon>
        <taxon>Malpighiales</taxon>
        <taxon>Passifloraceae</taxon>
        <taxon>Turnera</taxon>
    </lineage>
</organism>
<dbReference type="PANTHER" id="PTHR48062">
    <property type="entry name" value="RECEPTOR-LIKE PROTEIN 14"/>
    <property type="match status" value="1"/>
</dbReference>
<evidence type="ECO:0000256" key="9">
    <source>
        <dbReference type="ARBA" id="ARBA00023136"/>
    </source>
</evidence>
<evidence type="ECO:0000256" key="11">
    <source>
        <dbReference type="ARBA" id="ARBA00023180"/>
    </source>
</evidence>
<feature type="signal peptide" evidence="12">
    <location>
        <begin position="1"/>
        <end position="23"/>
    </location>
</feature>
<keyword evidence="15" id="KW-1185">Reference proteome</keyword>
<keyword evidence="7" id="KW-0677">Repeat</keyword>
<dbReference type="SUPFAM" id="SSF52058">
    <property type="entry name" value="L domain-like"/>
    <property type="match status" value="2"/>
</dbReference>
<evidence type="ECO:0000256" key="4">
    <source>
        <dbReference type="ARBA" id="ARBA00022614"/>
    </source>
</evidence>
<evidence type="ECO:0000256" key="3">
    <source>
        <dbReference type="ARBA" id="ARBA00022475"/>
    </source>
</evidence>
<comment type="caution">
    <text evidence="14">The sequence shown here is derived from an EMBL/GenBank/DDBJ whole genome shotgun (WGS) entry which is preliminary data.</text>
</comment>
<evidence type="ECO:0000256" key="1">
    <source>
        <dbReference type="ARBA" id="ARBA00004251"/>
    </source>
</evidence>
<keyword evidence="6 12" id="KW-0732">Signal</keyword>